<evidence type="ECO:0000256" key="8">
    <source>
        <dbReference type="ARBA" id="ARBA00022676"/>
    </source>
</evidence>
<accession>A0AAW2Z8N2</accession>
<evidence type="ECO:0000313" key="17">
    <source>
        <dbReference type="Proteomes" id="UP001431209"/>
    </source>
</evidence>
<dbReference type="SUPFAM" id="SSF51690">
    <property type="entry name" value="Nicotinate/Quinolinate PRTase C-terminal domain-like"/>
    <property type="match status" value="1"/>
</dbReference>
<evidence type="ECO:0000313" key="16">
    <source>
        <dbReference type="EMBL" id="KAL0485264.1"/>
    </source>
</evidence>
<proteinExistence type="inferred from homology"/>
<feature type="domain" description="Quinolinate phosphoribosyl transferase C-terminal" evidence="14">
    <location>
        <begin position="141"/>
        <end position="290"/>
    </location>
</feature>
<dbReference type="EC" id="2.4.2.19" evidence="5 12"/>
<feature type="binding site" evidence="13">
    <location>
        <position position="117"/>
    </location>
    <ligand>
        <name>substrate</name>
    </ligand>
</feature>
<dbReference type="GO" id="GO:0009435">
    <property type="term" value="P:NAD+ biosynthetic process"/>
    <property type="evidence" value="ECO:0007669"/>
    <property type="project" value="InterPro"/>
</dbReference>
<evidence type="ECO:0000256" key="5">
    <source>
        <dbReference type="ARBA" id="ARBA00011944"/>
    </source>
</evidence>
<protein>
    <recommendedName>
        <fullName evidence="6 12">Nicotinate-nucleotide pyrophosphorylase [carboxylating]</fullName>
        <ecNumber evidence="5 12">2.4.2.19</ecNumber>
    </recommendedName>
    <alternativeName>
        <fullName evidence="10 12">Quinolinate phosphoribosyltransferase [decarboxylating]</fullName>
    </alternativeName>
</protein>
<sequence>MKDIRSLQLLLPPRPVLERKLLSFIEEDIPSFDIGAAVVGNQTASAALYFKSGNRSNKDSVILAGVPFFDILFNALGCEIQWSVEEGQDLMQIVNSDKKIKIASVTGPACKILQGERTCLNLLSRVSAVASWSAKLDCLKQKHNYKGEIAGTRKTTPGLRLFEKYALLLGGCSTHRYDLSQVVMLKDNHIDACNGSIEAAVTKAKEFGGFSTMIEVECRSLDDARRAASSGAHIVMLDNFNAEGAKSAAKTLHEEHPNVIVEVSGGLTFDTIADYFDDNVNVLSMGFLTEIGCYFAGGTVDFSLKIV</sequence>
<dbReference type="InterPro" id="IPR004393">
    <property type="entry name" value="NadC"/>
</dbReference>
<dbReference type="InterPro" id="IPR022412">
    <property type="entry name" value="Quinolinate_PRibosylTrfase_N"/>
</dbReference>
<dbReference type="GO" id="GO:0034213">
    <property type="term" value="P:quinolinate catabolic process"/>
    <property type="evidence" value="ECO:0007669"/>
    <property type="project" value="TreeGrafter"/>
</dbReference>
<comment type="catalytic activity">
    <reaction evidence="11 12">
        <text>nicotinate beta-D-ribonucleotide + CO2 + diphosphate = quinolinate + 5-phospho-alpha-D-ribose 1-diphosphate + 2 H(+)</text>
        <dbReference type="Rhea" id="RHEA:12733"/>
        <dbReference type="ChEBI" id="CHEBI:15378"/>
        <dbReference type="ChEBI" id="CHEBI:16526"/>
        <dbReference type="ChEBI" id="CHEBI:29959"/>
        <dbReference type="ChEBI" id="CHEBI:33019"/>
        <dbReference type="ChEBI" id="CHEBI:57502"/>
        <dbReference type="ChEBI" id="CHEBI:58017"/>
        <dbReference type="EC" id="2.4.2.19"/>
    </reaction>
</comment>
<dbReference type="PANTHER" id="PTHR32179">
    <property type="entry name" value="NICOTINATE-NUCLEOTIDE PYROPHOSPHORYLASE [CARBOXYLATING]"/>
    <property type="match status" value="1"/>
</dbReference>
<evidence type="ECO:0000256" key="13">
    <source>
        <dbReference type="PIRSR" id="PIRSR006250-1"/>
    </source>
</evidence>
<feature type="binding site" evidence="13">
    <location>
        <begin position="152"/>
        <end position="154"/>
    </location>
    <ligand>
        <name>substrate</name>
    </ligand>
</feature>
<dbReference type="Pfam" id="PF02749">
    <property type="entry name" value="QRPTase_N"/>
    <property type="match status" value="1"/>
</dbReference>
<comment type="function">
    <text evidence="1 12">Involved in the catabolism of quinolinic acid (QA).</text>
</comment>
<evidence type="ECO:0000256" key="7">
    <source>
        <dbReference type="ARBA" id="ARBA00022642"/>
    </source>
</evidence>
<comment type="pathway">
    <text evidence="2 12">Cofactor biosynthesis; NAD(+) biosynthesis; nicotinate D-ribonucleotide from quinolinate: step 1/1.</text>
</comment>
<organism evidence="16 17">
    <name type="scientific">Acrasis kona</name>
    <dbReference type="NCBI Taxonomy" id="1008807"/>
    <lineage>
        <taxon>Eukaryota</taxon>
        <taxon>Discoba</taxon>
        <taxon>Heterolobosea</taxon>
        <taxon>Tetramitia</taxon>
        <taxon>Eutetramitia</taxon>
        <taxon>Acrasidae</taxon>
        <taxon>Acrasis</taxon>
    </lineage>
</organism>
<reference evidence="16 17" key="1">
    <citation type="submission" date="2024-03" db="EMBL/GenBank/DDBJ databases">
        <title>The Acrasis kona genome and developmental transcriptomes reveal deep origins of eukaryotic multicellular pathways.</title>
        <authorList>
            <person name="Sheikh S."/>
            <person name="Fu C.-J."/>
            <person name="Brown M.W."/>
            <person name="Baldauf S.L."/>
        </authorList>
    </citation>
    <scope>NUCLEOTIDE SEQUENCE [LARGE SCALE GENOMIC DNA]</scope>
    <source>
        <strain evidence="16 17">ATCC MYA-3509</strain>
    </source>
</reference>
<dbReference type="PIRSF" id="PIRSF006250">
    <property type="entry name" value="NadC_ModD"/>
    <property type="match status" value="1"/>
</dbReference>
<name>A0AAW2Z8N2_9EUKA</name>
<evidence type="ECO:0000256" key="9">
    <source>
        <dbReference type="ARBA" id="ARBA00022679"/>
    </source>
</evidence>
<evidence type="ECO:0000256" key="4">
    <source>
        <dbReference type="ARBA" id="ARBA00011218"/>
    </source>
</evidence>
<dbReference type="InterPro" id="IPR027277">
    <property type="entry name" value="NadC/ModD"/>
</dbReference>
<dbReference type="InterPro" id="IPR013785">
    <property type="entry name" value="Aldolase_TIM"/>
</dbReference>
<keyword evidence="7 12" id="KW-0662">Pyridine nucleotide biosynthesis</keyword>
<dbReference type="InterPro" id="IPR036068">
    <property type="entry name" value="Nicotinate_pribotase-like_C"/>
</dbReference>
<dbReference type="Pfam" id="PF01729">
    <property type="entry name" value="QRPTase_C"/>
    <property type="match status" value="1"/>
</dbReference>
<dbReference type="GO" id="GO:0004514">
    <property type="term" value="F:nicotinate-nucleotide diphosphorylase (carboxylating) activity"/>
    <property type="evidence" value="ECO:0007669"/>
    <property type="project" value="UniProtKB-EC"/>
</dbReference>
<comment type="similarity">
    <text evidence="3 12">Belongs to the NadC/ModD family.</text>
</comment>
<dbReference type="Proteomes" id="UP001431209">
    <property type="component" value="Unassembled WGS sequence"/>
</dbReference>
<feature type="binding site" evidence="13">
    <location>
        <position position="176"/>
    </location>
    <ligand>
        <name>substrate</name>
    </ligand>
</feature>
<evidence type="ECO:0000256" key="3">
    <source>
        <dbReference type="ARBA" id="ARBA00009400"/>
    </source>
</evidence>
<feature type="binding site" evidence="13">
    <location>
        <position position="238"/>
    </location>
    <ligand>
        <name>substrate</name>
    </ligand>
</feature>
<keyword evidence="9 12" id="KW-0808">Transferase</keyword>
<evidence type="ECO:0000259" key="15">
    <source>
        <dbReference type="Pfam" id="PF02749"/>
    </source>
</evidence>
<evidence type="ECO:0000259" key="14">
    <source>
        <dbReference type="Pfam" id="PF01729"/>
    </source>
</evidence>
<dbReference type="NCBIfam" id="TIGR00078">
    <property type="entry name" value="nadC"/>
    <property type="match status" value="1"/>
</dbReference>
<comment type="subunit">
    <text evidence="4 12">Hexamer formed by 3 homodimers.</text>
</comment>
<dbReference type="Gene3D" id="3.20.20.70">
    <property type="entry name" value="Aldolase class I"/>
    <property type="match status" value="1"/>
</dbReference>
<evidence type="ECO:0000256" key="1">
    <source>
        <dbReference type="ARBA" id="ARBA00003237"/>
    </source>
</evidence>
<evidence type="ECO:0000256" key="12">
    <source>
        <dbReference type="PIRNR" id="PIRNR006250"/>
    </source>
</evidence>
<comment type="caution">
    <text evidence="16">The sequence shown here is derived from an EMBL/GenBank/DDBJ whole genome shotgun (WGS) entry which is preliminary data.</text>
</comment>
<dbReference type="CDD" id="cd01572">
    <property type="entry name" value="QPRTase"/>
    <property type="match status" value="1"/>
</dbReference>
<dbReference type="PANTHER" id="PTHR32179:SF3">
    <property type="entry name" value="NICOTINATE-NUCLEOTIDE PYROPHOSPHORYLASE [CARBOXYLATING]"/>
    <property type="match status" value="1"/>
</dbReference>
<keyword evidence="8 12" id="KW-0328">Glycosyltransferase</keyword>
<dbReference type="Gene3D" id="3.90.1170.20">
    <property type="entry name" value="Quinolinate phosphoribosyl transferase, N-terminal domain"/>
    <property type="match status" value="1"/>
</dbReference>
<dbReference type="GO" id="GO:0005737">
    <property type="term" value="C:cytoplasm"/>
    <property type="evidence" value="ECO:0007669"/>
    <property type="project" value="TreeGrafter"/>
</dbReference>
<dbReference type="InterPro" id="IPR002638">
    <property type="entry name" value="Quinolinate_PRibosylTrfase_C"/>
</dbReference>
<keyword evidence="17" id="KW-1185">Reference proteome</keyword>
<dbReference type="InterPro" id="IPR037128">
    <property type="entry name" value="Quinolinate_PRibosylTase_N_sf"/>
</dbReference>
<evidence type="ECO:0000256" key="10">
    <source>
        <dbReference type="ARBA" id="ARBA00033102"/>
    </source>
</evidence>
<evidence type="ECO:0000256" key="2">
    <source>
        <dbReference type="ARBA" id="ARBA00004893"/>
    </source>
</evidence>
<dbReference type="AlphaFoldDB" id="A0AAW2Z8N2"/>
<feature type="binding site" evidence="13">
    <location>
        <begin position="285"/>
        <end position="287"/>
    </location>
    <ligand>
        <name>substrate</name>
    </ligand>
</feature>
<feature type="binding site" evidence="13">
    <location>
        <position position="186"/>
    </location>
    <ligand>
        <name>substrate</name>
    </ligand>
</feature>
<dbReference type="SUPFAM" id="SSF54675">
    <property type="entry name" value="Nicotinate/Quinolinate PRTase N-terminal domain-like"/>
    <property type="match status" value="1"/>
</dbReference>
<dbReference type="FunFam" id="3.20.20.70:FF:000090">
    <property type="entry name" value="Nicotinate-nucleotide pyrophosphorylase [carboxylating]"/>
    <property type="match status" value="1"/>
</dbReference>
<evidence type="ECO:0000256" key="6">
    <source>
        <dbReference type="ARBA" id="ARBA00020990"/>
    </source>
</evidence>
<feature type="binding site" evidence="13">
    <location>
        <begin position="264"/>
        <end position="266"/>
    </location>
    <ligand>
        <name>substrate</name>
    </ligand>
</feature>
<feature type="binding site" evidence="13">
    <location>
        <position position="217"/>
    </location>
    <ligand>
        <name>substrate</name>
    </ligand>
</feature>
<dbReference type="EMBL" id="JAOPGA020001124">
    <property type="protein sequence ID" value="KAL0485264.1"/>
    <property type="molecule type" value="Genomic_DNA"/>
</dbReference>
<gene>
    <name evidence="16" type="ORF">AKO1_011661</name>
</gene>
<feature type="domain" description="Quinolinate phosphoribosyl transferase N-terminal" evidence="15">
    <location>
        <begin position="40"/>
        <end position="127"/>
    </location>
</feature>
<evidence type="ECO:0000256" key="11">
    <source>
        <dbReference type="ARBA" id="ARBA00047445"/>
    </source>
</evidence>